<sequence>METALHDATALAYAVRTGQASAESVLAESRSRADAAPDLCAFVEEDWDGAAMAAKEVDRRRARGEDPEPLAGVPLSVKDVIAVAGLRLTAGSAAYAGNVATFTATAVRRLQEAGAVVIGKTNCPEFAFGAITESAVAGRTLNSRFPGATAGGSSGGEAAAVAAGISALGLGTDYGGSLRWPAQCVGITALRPTPRTVPDLGIVPGAGGWYGGGDPSPPAARLQSATQVIGPLARSVRDLRTALGVLADMRPGVRTSLGGAVPGNVAVAWSDGSALGPVRREVSAMIASLTEQVAPEVRTLTQVPDLFAGSLAAYNRLRPLDPMIDHAAAVAGREHLVLPTNLDVIQRSMQTPAGQLETAVAESEQARRRDLAIFDSADIVLLPVAGGPACDVSGRLDIDGESIRGWDIMGQCRAVTMVGAPVVSLPVALSSEGLPLSVQVIAAPGSDALALDFAEWLEGFIG</sequence>
<dbReference type="GO" id="GO:0003824">
    <property type="term" value="F:catalytic activity"/>
    <property type="evidence" value="ECO:0007669"/>
    <property type="project" value="InterPro"/>
</dbReference>
<evidence type="ECO:0000313" key="3">
    <source>
        <dbReference type="EMBL" id="RKO26167.1"/>
    </source>
</evidence>
<dbReference type="PANTHER" id="PTHR11895:SF7">
    <property type="entry name" value="GLUTAMYL-TRNA(GLN) AMIDOTRANSFERASE SUBUNIT A, MITOCHONDRIAL"/>
    <property type="match status" value="1"/>
</dbReference>
<reference evidence="4" key="2">
    <citation type="submission" date="2018-10" db="EMBL/GenBank/DDBJ databases">
        <authorList>
            <person name="Wang Y."/>
            <person name="Wang J."/>
            <person name="Yang X."/>
            <person name="Wang Z."/>
            <person name="Huang Y."/>
        </authorList>
    </citation>
    <scope>NUCLEOTIDE SEQUENCE [LARGE SCALE GENOMIC DNA]</scope>
    <source>
        <strain evidence="4">J015</strain>
    </source>
</reference>
<comment type="caution">
    <text evidence="3">The sequence shown here is derived from an EMBL/GenBank/DDBJ whole genome shotgun (WGS) entry which is preliminary data.</text>
</comment>
<organism evidence="3 4">
    <name type="scientific">Pseudarthrobacter phenanthrenivorans</name>
    <name type="common">Arthrobacter phenanthrenivorans</name>
    <dbReference type="NCBI Taxonomy" id="361575"/>
    <lineage>
        <taxon>Bacteria</taxon>
        <taxon>Bacillati</taxon>
        <taxon>Actinomycetota</taxon>
        <taxon>Actinomycetes</taxon>
        <taxon>Micrococcales</taxon>
        <taxon>Micrococcaceae</taxon>
        <taxon>Pseudarthrobacter</taxon>
    </lineage>
</organism>
<dbReference type="Gene3D" id="3.90.1300.10">
    <property type="entry name" value="Amidase signature (AS) domain"/>
    <property type="match status" value="1"/>
</dbReference>
<dbReference type="InterPro" id="IPR023631">
    <property type="entry name" value="Amidase_dom"/>
</dbReference>
<name>A0A3B0G7G0_PSEPS</name>
<dbReference type="InterPro" id="IPR000120">
    <property type="entry name" value="Amidase"/>
</dbReference>
<accession>A0A3B0G7G0</accession>
<dbReference type="PANTHER" id="PTHR11895">
    <property type="entry name" value="TRANSAMIDASE"/>
    <property type="match status" value="1"/>
</dbReference>
<protein>
    <submittedName>
        <fullName evidence="3">Amidase</fullName>
    </submittedName>
</protein>
<dbReference type="SUPFAM" id="SSF75304">
    <property type="entry name" value="Amidase signature (AS) enzymes"/>
    <property type="match status" value="1"/>
</dbReference>
<dbReference type="InterPro" id="IPR020556">
    <property type="entry name" value="Amidase_CS"/>
</dbReference>
<dbReference type="InterPro" id="IPR036928">
    <property type="entry name" value="AS_sf"/>
</dbReference>
<feature type="domain" description="Amidase" evidence="2">
    <location>
        <begin position="29"/>
        <end position="449"/>
    </location>
</feature>
<evidence type="ECO:0000259" key="2">
    <source>
        <dbReference type="Pfam" id="PF01425"/>
    </source>
</evidence>
<dbReference type="Pfam" id="PF01425">
    <property type="entry name" value="Amidase"/>
    <property type="match status" value="1"/>
</dbReference>
<proteinExistence type="inferred from homology"/>
<reference evidence="3 4" key="1">
    <citation type="submission" date="2018-10" db="EMBL/GenBank/DDBJ databases">
        <title>Genome-guide identification and characterization of bacteria that degrade polycyclic aromatic hydrocarbons and resist hexavalent chromium simultaneously.</title>
        <authorList>
            <person name="Feng H."/>
        </authorList>
    </citation>
    <scope>NUCLEOTIDE SEQUENCE [LARGE SCALE GENOMIC DNA]</scope>
    <source>
        <strain evidence="3 4">J015</strain>
    </source>
</reference>
<evidence type="ECO:0000313" key="4">
    <source>
        <dbReference type="Proteomes" id="UP000273159"/>
    </source>
</evidence>
<evidence type="ECO:0000256" key="1">
    <source>
        <dbReference type="ARBA" id="ARBA00009199"/>
    </source>
</evidence>
<dbReference type="Proteomes" id="UP000273159">
    <property type="component" value="Unassembled WGS sequence"/>
</dbReference>
<gene>
    <name evidence="3" type="ORF">D7Z96_05380</name>
</gene>
<dbReference type="PROSITE" id="PS00571">
    <property type="entry name" value="AMIDASES"/>
    <property type="match status" value="1"/>
</dbReference>
<dbReference type="AlphaFoldDB" id="A0A3B0G7G0"/>
<comment type="similarity">
    <text evidence="1">Belongs to the amidase family.</text>
</comment>
<dbReference type="RefSeq" id="WP_120691824.1">
    <property type="nucleotide sequence ID" value="NZ_RBNH01000003.1"/>
</dbReference>
<dbReference type="EMBL" id="RBNH01000003">
    <property type="protein sequence ID" value="RKO26167.1"/>
    <property type="molecule type" value="Genomic_DNA"/>
</dbReference>